<dbReference type="InterPro" id="IPR013105">
    <property type="entry name" value="TPR_2"/>
</dbReference>
<dbReference type="SUPFAM" id="SSF48452">
    <property type="entry name" value="TPR-like"/>
    <property type="match status" value="1"/>
</dbReference>
<gene>
    <name evidence="5" type="ORF">RPMA_25305</name>
</gene>
<keyword evidence="4" id="KW-0732">Signal</keyword>
<dbReference type="Pfam" id="PF07719">
    <property type="entry name" value="TPR_2"/>
    <property type="match status" value="1"/>
</dbReference>
<dbReference type="PROSITE" id="PS50005">
    <property type="entry name" value="TPR"/>
    <property type="match status" value="1"/>
</dbReference>
<evidence type="ECO:0000256" key="3">
    <source>
        <dbReference type="PROSITE-ProRule" id="PRU00339"/>
    </source>
</evidence>
<dbReference type="InterPro" id="IPR011990">
    <property type="entry name" value="TPR-like_helical_dom_sf"/>
</dbReference>
<feature type="chain" id="PRO_5047034798" evidence="4">
    <location>
        <begin position="22"/>
        <end position="170"/>
    </location>
</feature>
<organism evidence="5 6">
    <name type="scientific">Tardiphaga alba</name>
    <dbReference type="NCBI Taxonomy" id="340268"/>
    <lineage>
        <taxon>Bacteria</taxon>
        <taxon>Pseudomonadati</taxon>
        <taxon>Pseudomonadota</taxon>
        <taxon>Alphaproteobacteria</taxon>
        <taxon>Hyphomicrobiales</taxon>
        <taxon>Nitrobacteraceae</taxon>
        <taxon>Tardiphaga</taxon>
    </lineage>
</organism>
<keyword evidence="1" id="KW-0677">Repeat</keyword>
<keyword evidence="6" id="KW-1185">Reference proteome</keyword>
<keyword evidence="2 3" id="KW-0802">TPR repeat</keyword>
<dbReference type="InterPro" id="IPR019734">
    <property type="entry name" value="TPR_rpt"/>
</dbReference>
<protein>
    <submittedName>
        <fullName evidence="5">Tetratricopeptide repeat protein</fullName>
    </submittedName>
</protein>
<proteinExistence type="predicted"/>
<name>A0ABX8AJ03_9BRAD</name>
<dbReference type="Proteomes" id="UP000682843">
    <property type="component" value="Chromosome"/>
</dbReference>
<sequence length="170" mass="18345">MRLSIYSFAVMFLFSACNAHAAVDTDPETPVASKVDTAPCFAAVVAGDDDRIIAICGELIGNEKVMTADRLKAASARGAAYARKDQTDLAIADYDAALKIDLTRPDLLNARGELLRKKGDRPRAIRDFGAALKIDPQNEAVRANYKALAQEIERMGAKMSVQPPPKAPLK</sequence>
<dbReference type="Gene3D" id="1.25.40.10">
    <property type="entry name" value="Tetratricopeptide repeat domain"/>
    <property type="match status" value="1"/>
</dbReference>
<evidence type="ECO:0000256" key="4">
    <source>
        <dbReference type="SAM" id="SignalP"/>
    </source>
</evidence>
<evidence type="ECO:0000256" key="2">
    <source>
        <dbReference type="ARBA" id="ARBA00022803"/>
    </source>
</evidence>
<dbReference type="PROSITE" id="PS51257">
    <property type="entry name" value="PROKAR_LIPOPROTEIN"/>
    <property type="match status" value="1"/>
</dbReference>
<evidence type="ECO:0000313" key="6">
    <source>
        <dbReference type="Proteomes" id="UP000682843"/>
    </source>
</evidence>
<feature type="signal peptide" evidence="4">
    <location>
        <begin position="1"/>
        <end position="21"/>
    </location>
</feature>
<dbReference type="EMBL" id="CP036498">
    <property type="protein sequence ID" value="QUS41795.1"/>
    <property type="molecule type" value="Genomic_DNA"/>
</dbReference>
<evidence type="ECO:0000256" key="1">
    <source>
        <dbReference type="ARBA" id="ARBA00022737"/>
    </source>
</evidence>
<reference evidence="5 6" key="1">
    <citation type="submission" date="2019-02" db="EMBL/GenBank/DDBJ databases">
        <title>Emended description of the genus Rhodopseudomonas and description of Rhodopseudomonas albus sp. nov., a non-phototrophic, heavy-metal-tolerant bacterium isolated from garden soil.</title>
        <authorList>
            <person name="Bao Z."/>
            <person name="Cao W.W."/>
            <person name="Sato Y."/>
            <person name="Nishizawa T."/>
            <person name="Zhao J."/>
            <person name="Guo Y."/>
            <person name="Ohta H."/>
        </authorList>
    </citation>
    <scope>NUCLEOTIDE SEQUENCE [LARGE SCALE GENOMIC DNA]</scope>
    <source>
        <strain evidence="5 6">SK50-23</strain>
    </source>
</reference>
<dbReference type="RefSeq" id="WP_211910435.1">
    <property type="nucleotide sequence ID" value="NZ_CP036498.1"/>
</dbReference>
<evidence type="ECO:0000313" key="5">
    <source>
        <dbReference type="EMBL" id="QUS41795.1"/>
    </source>
</evidence>
<accession>A0ABX8AJ03</accession>
<dbReference type="SMART" id="SM00028">
    <property type="entry name" value="TPR"/>
    <property type="match status" value="2"/>
</dbReference>
<dbReference type="Pfam" id="PF13181">
    <property type="entry name" value="TPR_8"/>
    <property type="match status" value="1"/>
</dbReference>
<feature type="repeat" description="TPR" evidence="3">
    <location>
        <begin position="105"/>
        <end position="138"/>
    </location>
</feature>